<accession>A0A1V9HB07</accession>
<reference evidence="2 3" key="1">
    <citation type="journal article" date="2016" name="Plant Pathol.">
        <title>Genetic characterization of strains named as Xanthomonas axonopodis pv. dieffenbachiae leads to a taxonomic revision of the X. axonopodis species complex.</title>
        <authorList>
            <person name="Constantin E.C."/>
            <person name="Cleenwerck I."/>
            <person name="Maes M."/>
            <person name="Baeyen S."/>
            <person name="Van Malderghem C."/>
            <person name="De Vos P."/>
            <person name="Cottyn B."/>
        </authorList>
    </citation>
    <scope>NUCLEOTIDE SEQUENCE [LARGE SCALE GENOMIC DNA]</scope>
    <source>
        <strain evidence="2 3">LMG 25940</strain>
    </source>
</reference>
<dbReference type="EMBL" id="JPYI02000051">
    <property type="protein sequence ID" value="OQP80040.1"/>
    <property type="molecule type" value="Genomic_DNA"/>
</dbReference>
<proteinExistence type="predicted"/>
<name>A0A1V9HB07_9XANT</name>
<evidence type="ECO:0000313" key="3">
    <source>
        <dbReference type="Proteomes" id="UP000050546"/>
    </source>
</evidence>
<evidence type="ECO:0000256" key="1">
    <source>
        <dbReference type="SAM" id="MobiDB-lite"/>
    </source>
</evidence>
<comment type="caution">
    <text evidence="2">The sequence shown here is derived from an EMBL/GenBank/DDBJ whole genome shotgun (WGS) entry which is preliminary data.</text>
</comment>
<feature type="region of interest" description="Disordered" evidence="1">
    <location>
        <begin position="27"/>
        <end position="63"/>
    </location>
</feature>
<organism evidence="2 3">
    <name type="scientific">Xanthomonas phaseoli pv. dieffenbachiae</name>
    <dbReference type="NCBI Taxonomy" id="92828"/>
    <lineage>
        <taxon>Bacteria</taxon>
        <taxon>Pseudomonadati</taxon>
        <taxon>Pseudomonadota</taxon>
        <taxon>Gammaproteobacteria</taxon>
        <taxon>Lysobacterales</taxon>
        <taxon>Lysobacteraceae</taxon>
        <taxon>Xanthomonas</taxon>
    </lineage>
</organism>
<dbReference type="Proteomes" id="UP000050546">
    <property type="component" value="Unassembled WGS sequence"/>
</dbReference>
<protein>
    <submittedName>
        <fullName evidence="2">Uncharacterized protein</fullName>
    </submittedName>
</protein>
<gene>
    <name evidence="2" type="ORF">IM53_000595</name>
</gene>
<dbReference type="AlphaFoldDB" id="A0A1V9HB07"/>
<evidence type="ECO:0000313" key="2">
    <source>
        <dbReference type="EMBL" id="OQP80040.1"/>
    </source>
</evidence>
<sequence length="63" mass="7051">MWCRLLHRTRRDGEVRALPVRRLERFASRAPSADPQARSGSADAARAWSEIERDSTTSRAGVG</sequence>
<reference evidence="2 3" key="2">
    <citation type="journal article" date="2017" name="Plant Pathol.">
        <title>Pathogenicity and virulence gene content of Xanthomonas strains infecting Araceae, formerly known as Xanthomonas axonopodis pv. dieffenbachiae.</title>
        <authorList>
            <person name="Constantin E.C."/>
            <person name="Haegeman A."/>
            <person name="Van Vaerenbergh J."/>
            <person name="Baeyen S."/>
            <person name="Van Malderghem C."/>
            <person name="Maes M."/>
            <person name="Cottyn B."/>
        </authorList>
    </citation>
    <scope>NUCLEOTIDE SEQUENCE [LARGE SCALE GENOMIC DNA]</scope>
    <source>
        <strain evidence="2 3">LMG 25940</strain>
    </source>
</reference>